<dbReference type="AlphaFoldDB" id="A0A3R6UUF7"/>
<name>A0A3R6UUF7_9LACO</name>
<dbReference type="GO" id="GO:0004175">
    <property type="term" value="F:endopeptidase activity"/>
    <property type="evidence" value="ECO:0007669"/>
    <property type="project" value="UniProtKB-ARBA"/>
</dbReference>
<sequence>MHRFAFILTVFPGIIYVILKRLSSLRIHKSSHIYLLSLLIGSIFSMVMFNQWATMLKIFFIVGVALSYIFVESLGIKFNYFVNHAKINLDLLTTIILFPILEEFNFRQLLWVEMTYFNYNYILYIVLSAMAFLVTHIVYQGISAFIKIPFAVGQAIIFFNTQNILIVIIIHLIFNTIVLIDRIENQKLFYR</sequence>
<feature type="transmembrane region" description="Helical" evidence="2">
    <location>
        <begin position="151"/>
        <end position="174"/>
    </location>
</feature>
<dbReference type="GO" id="GO:0080120">
    <property type="term" value="P:CAAX-box protein maturation"/>
    <property type="evidence" value="ECO:0007669"/>
    <property type="project" value="UniProtKB-ARBA"/>
</dbReference>
<dbReference type="InterPro" id="IPR003675">
    <property type="entry name" value="Rce1/LyrA-like_dom"/>
</dbReference>
<dbReference type="Proteomes" id="UP000284822">
    <property type="component" value="Unassembled WGS sequence"/>
</dbReference>
<reference evidence="4 5" key="1">
    <citation type="submission" date="2018-07" db="EMBL/GenBank/DDBJ databases">
        <title>Genome sequences of six Lactobacillus spp. isolated from bumble bee guts.</title>
        <authorList>
            <person name="Motta E.V.S."/>
            <person name="Moran N.A."/>
        </authorList>
    </citation>
    <scope>NUCLEOTIDE SEQUENCE [LARGE SCALE GENOMIC DNA]</scope>
    <source>
        <strain evidence="4 5">LV-8.1</strain>
    </source>
</reference>
<feature type="domain" description="CAAX prenyl protease 2/Lysostaphin resistance protein A-like" evidence="3">
    <location>
        <begin position="89"/>
        <end position="177"/>
    </location>
</feature>
<keyword evidence="2" id="KW-0472">Membrane</keyword>
<comment type="similarity">
    <text evidence="1">Belongs to the UPF0177 family.</text>
</comment>
<feature type="transmembrane region" description="Helical" evidence="2">
    <location>
        <begin position="34"/>
        <end position="52"/>
    </location>
</feature>
<accession>A0A3R6UUF7</accession>
<evidence type="ECO:0000313" key="5">
    <source>
        <dbReference type="Proteomes" id="UP000284822"/>
    </source>
</evidence>
<evidence type="ECO:0000256" key="1">
    <source>
        <dbReference type="ARBA" id="ARBA00009067"/>
    </source>
</evidence>
<keyword evidence="2" id="KW-1133">Transmembrane helix</keyword>
<feature type="transmembrane region" description="Helical" evidence="2">
    <location>
        <begin position="121"/>
        <end position="139"/>
    </location>
</feature>
<feature type="transmembrane region" description="Helical" evidence="2">
    <location>
        <begin position="58"/>
        <end position="78"/>
    </location>
</feature>
<dbReference type="Pfam" id="PF02517">
    <property type="entry name" value="Rce1-like"/>
    <property type="match status" value="1"/>
</dbReference>
<evidence type="ECO:0000259" key="3">
    <source>
        <dbReference type="Pfam" id="PF02517"/>
    </source>
</evidence>
<evidence type="ECO:0000313" key="4">
    <source>
        <dbReference type="EMBL" id="RHW45415.1"/>
    </source>
</evidence>
<evidence type="ECO:0000256" key="2">
    <source>
        <dbReference type="SAM" id="Phobius"/>
    </source>
</evidence>
<gene>
    <name evidence="4" type="ORF">DS832_07780</name>
</gene>
<dbReference type="EMBL" id="QOCS01000020">
    <property type="protein sequence ID" value="RHW45415.1"/>
    <property type="molecule type" value="Genomic_DNA"/>
</dbReference>
<keyword evidence="2" id="KW-0812">Transmembrane</keyword>
<protein>
    <recommendedName>
        <fullName evidence="3">CAAX prenyl protease 2/Lysostaphin resistance protein A-like domain-containing protein</fullName>
    </recommendedName>
</protein>
<organism evidence="4 5">
    <name type="scientific">Bombilactobacillus bombi</name>
    <dbReference type="NCBI Taxonomy" id="1303590"/>
    <lineage>
        <taxon>Bacteria</taxon>
        <taxon>Bacillati</taxon>
        <taxon>Bacillota</taxon>
        <taxon>Bacilli</taxon>
        <taxon>Lactobacillales</taxon>
        <taxon>Lactobacillaceae</taxon>
        <taxon>Bombilactobacillus</taxon>
    </lineage>
</organism>
<feature type="transmembrane region" description="Helical" evidence="2">
    <location>
        <begin position="6"/>
        <end position="22"/>
    </location>
</feature>
<proteinExistence type="inferred from homology"/>
<comment type="caution">
    <text evidence="4">The sequence shown here is derived from an EMBL/GenBank/DDBJ whole genome shotgun (WGS) entry which is preliminary data.</text>
</comment>